<organism evidence="4 5">
    <name type="scientific">Hyaloperonospora brassicae</name>
    <name type="common">Brassica downy mildew</name>
    <name type="synonym">Peronospora brassicae</name>
    <dbReference type="NCBI Taxonomy" id="162125"/>
    <lineage>
        <taxon>Eukaryota</taxon>
        <taxon>Sar</taxon>
        <taxon>Stramenopiles</taxon>
        <taxon>Oomycota</taxon>
        <taxon>Peronosporomycetes</taxon>
        <taxon>Peronosporales</taxon>
        <taxon>Peronosporaceae</taxon>
        <taxon>Hyaloperonospora</taxon>
    </lineage>
</organism>
<dbReference type="SMART" id="SM00088">
    <property type="entry name" value="PINT"/>
    <property type="match status" value="1"/>
</dbReference>
<dbReference type="Proteomes" id="UP001162031">
    <property type="component" value="Unassembled WGS sequence"/>
</dbReference>
<gene>
    <name evidence="4" type="ORF">HBR001_LOCUS6020</name>
</gene>
<evidence type="ECO:0000259" key="3">
    <source>
        <dbReference type="PROSITE" id="PS50250"/>
    </source>
</evidence>
<dbReference type="Pfam" id="PF22037">
    <property type="entry name" value="PSD13_N"/>
    <property type="match status" value="1"/>
</dbReference>
<dbReference type="InterPro" id="IPR000717">
    <property type="entry name" value="PCI_dom"/>
</dbReference>
<dbReference type="PANTHER" id="PTHR10539:SF0">
    <property type="entry name" value="26S PROTEASOME NON-ATPASE REGULATORY SUBUNIT 13"/>
    <property type="match status" value="1"/>
</dbReference>
<keyword evidence="5" id="KW-1185">Reference proteome</keyword>
<dbReference type="PROSITE" id="PS50250">
    <property type="entry name" value="PCI"/>
    <property type="match status" value="1"/>
</dbReference>
<proteinExistence type="inferred from homology"/>
<sequence length="383" mass="43792">MTDFLATEQAAYPDIAPRYQQLKDLHARKLYHELTGALEAFVRDPMTHKYPLNLVKLYQEFIRTFQDKLNQIRLVSICSEISTQFADPAKAQAFMEQLLGQLSNKTAHEAVLLCTMQIALLKFRRGVDFLAEVKATIDENKHVIESLVGAEPIVHAAYYRVACDYYSALGPADKFYKNALMFLAYTQYDDMRPEERFDLAVNISIAALTGDGVFNFGEVLATPILRALENTDKQWLSDLLHAFNKGDIDQFNEIVGQNSKEFNAQPALVTKQEYVKEKVALLALMVLVFQRPSHERNIPFREIAEATRLPLDQVEWVVMRALSCKLIKGSIDQVDGIVRVTWVQPRVLDNAQLQELVTRLDSWEKKVNSTLLYVEEQTPELFQ</sequence>
<dbReference type="GO" id="GO:0005198">
    <property type="term" value="F:structural molecule activity"/>
    <property type="evidence" value="ECO:0007669"/>
    <property type="project" value="TreeGrafter"/>
</dbReference>
<dbReference type="InterPro" id="IPR054179">
    <property type="entry name" value="PSD13_N"/>
</dbReference>
<dbReference type="GO" id="GO:0005634">
    <property type="term" value="C:nucleus"/>
    <property type="evidence" value="ECO:0007669"/>
    <property type="project" value="TreeGrafter"/>
</dbReference>
<comment type="caution">
    <text evidence="4">The sequence shown here is derived from an EMBL/GenBank/DDBJ whole genome shotgun (WGS) entry which is preliminary data.</text>
</comment>
<keyword evidence="2" id="KW-0647">Proteasome</keyword>
<evidence type="ECO:0000313" key="5">
    <source>
        <dbReference type="Proteomes" id="UP001162031"/>
    </source>
</evidence>
<dbReference type="Pfam" id="PF01399">
    <property type="entry name" value="PCI"/>
    <property type="match status" value="1"/>
</dbReference>
<dbReference type="GO" id="GO:0006511">
    <property type="term" value="P:ubiquitin-dependent protein catabolic process"/>
    <property type="evidence" value="ECO:0007669"/>
    <property type="project" value="TreeGrafter"/>
</dbReference>
<evidence type="ECO:0000313" key="4">
    <source>
        <dbReference type="EMBL" id="CAI5733999.1"/>
    </source>
</evidence>
<reference evidence="4" key="1">
    <citation type="submission" date="2022-12" db="EMBL/GenBank/DDBJ databases">
        <authorList>
            <person name="Webb A."/>
        </authorList>
    </citation>
    <scope>NUCLEOTIDE SEQUENCE</scope>
    <source>
        <strain evidence="4">Hp1</strain>
    </source>
</reference>
<name>A0AAV0UEE1_HYABA</name>
<evidence type="ECO:0000256" key="2">
    <source>
        <dbReference type="ARBA" id="ARBA00022942"/>
    </source>
</evidence>
<dbReference type="PANTHER" id="PTHR10539">
    <property type="entry name" value="26S PROTEASOME NON-ATPASE REGULATORY SUBUNIT 13"/>
    <property type="match status" value="1"/>
</dbReference>
<comment type="similarity">
    <text evidence="1">Belongs to the proteasome subunit S11 family.</text>
</comment>
<dbReference type="EMBL" id="CANTFL010001211">
    <property type="protein sequence ID" value="CAI5733999.1"/>
    <property type="molecule type" value="Genomic_DNA"/>
</dbReference>
<feature type="domain" description="PCI" evidence="3">
    <location>
        <begin position="173"/>
        <end position="345"/>
    </location>
</feature>
<dbReference type="GO" id="GO:0005829">
    <property type="term" value="C:cytosol"/>
    <property type="evidence" value="ECO:0007669"/>
    <property type="project" value="TreeGrafter"/>
</dbReference>
<evidence type="ECO:0000256" key="1">
    <source>
        <dbReference type="ARBA" id="ARBA00006207"/>
    </source>
</evidence>
<protein>
    <recommendedName>
        <fullName evidence="3">PCI domain-containing protein</fullName>
    </recommendedName>
</protein>
<dbReference type="AlphaFoldDB" id="A0AAV0UEE1"/>
<dbReference type="GO" id="GO:0008541">
    <property type="term" value="C:proteasome regulatory particle, lid subcomplex"/>
    <property type="evidence" value="ECO:0007669"/>
    <property type="project" value="TreeGrafter"/>
</dbReference>
<dbReference type="InterPro" id="IPR036390">
    <property type="entry name" value="WH_DNA-bd_sf"/>
</dbReference>
<dbReference type="InterPro" id="IPR035298">
    <property type="entry name" value="PSMD13"/>
</dbReference>
<dbReference type="SUPFAM" id="SSF46785">
    <property type="entry name" value="Winged helix' DNA-binding domain"/>
    <property type="match status" value="1"/>
</dbReference>
<accession>A0AAV0UEE1</accession>